<dbReference type="InterPro" id="IPR053398">
    <property type="entry name" value="HPT_OtnI_isomerases"/>
</dbReference>
<dbReference type="InterPro" id="IPR050417">
    <property type="entry name" value="Sugar_Epim/Isomerase"/>
</dbReference>
<proteinExistence type="inferred from homology"/>
<dbReference type="PANTHER" id="PTHR43489:SF13">
    <property type="entry name" value="HYDROXYPYRUVATE ISOMERASE"/>
    <property type="match status" value="1"/>
</dbReference>
<keyword evidence="1 2" id="KW-0413">Isomerase</keyword>
<evidence type="ECO:0000256" key="1">
    <source>
        <dbReference type="ARBA" id="ARBA00023235"/>
    </source>
</evidence>
<reference evidence="5" key="1">
    <citation type="journal article" date="2019" name="Int. J. Syst. Evol. Microbiol.">
        <title>The Global Catalogue of Microorganisms (GCM) 10K type strain sequencing project: providing services to taxonomists for standard genome sequencing and annotation.</title>
        <authorList>
            <consortium name="The Broad Institute Genomics Platform"/>
            <consortium name="The Broad Institute Genome Sequencing Center for Infectious Disease"/>
            <person name="Wu L."/>
            <person name="Ma J."/>
        </authorList>
    </citation>
    <scope>NUCLEOTIDE SEQUENCE [LARGE SCALE GENOMIC DNA]</scope>
    <source>
        <strain evidence="5">CGMCC 1.15341</strain>
    </source>
</reference>
<dbReference type="GO" id="GO:0016853">
    <property type="term" value="F:isomerase activity"/>
    <property type="evidence" value="ECO:0007669"/>
    <property type="project" value="UniProtKB-KW"/>
</dbReference>
<dbReference type="PIRSF" id="PIRSF006241">
    <property type="entry name" value="HyI"/>
    <property type="match status" value="1"/>
</dbReference>
<dbReference type="NCBIfam" id="TIGR03234">
    <property type="entry name" value="OH-pyruv-isom"/>
    <property type="match status" value="1"/>
</dbReference>
<name>A0ABQ1KP67_9GAMM</name>
<dbReference type="InterPro" id="IPR017643">
    <property type="entry name" value="Hydroxypyruvate_isomerase"/>
</dbReference>
<dbReference type="PANTHER" id="PTHR43489">
    <property type="entry name" value="ISOMERASE"/>
    <property type="match status" value="1"/>
</dbReference>
<dbReference type="InterPro" id="IPR013022">
    <property type="entry name" value="Xyl_isomerase-like_TIM-brl"/>
</dbReference>
<gene>
    <name evidence="4" type="ORF">GCM10011352_35910</name>
</gene>
<dbReference type="EMBL" id="BMIJ01000008">
    <property type="protein sequence ID" value="GGC06524.1"/>
    <property type="molecule type" value="Genomic_DNA"/>
</dbReference>
<dbReference type="Gene3D" id="3.20.20.150">
    <property type="entry name" value="Divalent-metal-dependent TIM barrel enzymes"/>
    <property type="match status" value="1"/>
</dbReference>
<dbReference type="Proteomes" id="UP000629025">
    <property type="component" value="Unassembled WGS sequence"/>
</dbReference>
<feature type="domain" description="Xylose isomerase-like TIM barrel" evidence="3">
    <location>
        <begin position="22"/>
        <end position="256"/>
    </location>
</feature>
<evidence type="ECO:0000259" key="3">
    <source>
        <dbReference type="Pfam" id="PF01261"/>
    </source>
</evidence>
<comment type="caution">
    <text evidence="4">The sequence shown here is derived from an EMBL/GenBank/DDBJ whole genome shotgun (WGS) entry which is preliminary data.</text>
</comment>
<evidence type="ECO:0000313" key="4">
    <source>
        <dbReference type="EMBL" id="GGC06524.1"/>
    </source>
</evidence>
<dbReference type="Pfam" id="PF01261">
    <property type="entry name" value="AP_endonuc_2"/>
    <property type="match status" value="1"/>
</dbReference>
<organism evidence="4 5">
    <name type="scientific">Marinobacterium zhoushanense</name>
    <dbReference type="NCBI Taxonomy" id="1679163"/>
    <lineage>
        <taxon>Bacteria</taxon>
        <taxon>Pseudomonadati</taxon>
        <taxon>Pseudomonadota</taxon>
        <taxon>Gammaproteobacteria</taxon>
        <taxon>Oceanospirillales</taxon>
        <taxon>Oceanospirillaceae</taxon>
        <taxon>Marinobacterium</taxon>
    </lineage>
</organism>
<dbReference type="InterPro" id="IPR026040">
    <property type="entry name" value="HyI-like"/>
</dbReference>
<evidence type="ECO:0000256" key="2">
    <source>
        <dbReference type="PIRNR" id="PIRNR006241"/>
    </source>
</evidence>
<comment type="similarity">
    <text evidence="2">Belongs to the hyi family.</text>
</comment>
<protein>
    <submittedName>
        <fullName evidence="4">Hydroxypyruvate isomerase</fullName>
    </submittedName>
</protein>
<keyword evidence="5" id="KW-1185">Reference proteome</keyword>
<dbReference type="NCBIfam" id="NF043033">
    <property type="entry name" value="OxoTetrIsom"/>
    <property type="match status" value="1"/>
</dbReference>
<evidence type="ECO:0000313" key="5">
    <source>
        <dbReference type="Proteomes" id="UP000629025"/>
    </source>
</evidence>
<dbReference type="SUPFAM" id="SSF51658">
    <property type="entry name" value="Xylose isomerase-like"/>
    <property type="match status" value="1"/>
</dbReference>
<sequence>MIQLAANLSLLFTEHPFLERFVAAAEAGFHAVETQFPYAWPAEHQARELQRLGLQQVLINLPAGDWDKGERGIACHPDRVEEFRAGVERAIEYAQILGCTRINCLAGIQPQNVSDKQAEGVMISNLAYAAGQLETAGIELVIEAINTHDIPGFFLNSTAQAAALIDRVGASNLGIQYDIYHMQMMGEDTAAVLHSHRDLIKHIQIADAPGRHEPGSGQIDYAGLFALIERIGYQGWVSCEYLPARDTLSGLEWLQRFGLKL</sequence>
<dbReference type="InterPro" id="IPR036237">
    <property type="entry name" value="Xyl_isomerase-like_sf"/>
</dbReference>
<accession>A0ABQ1KP67</accession>
<dbReference type="RefSeq" id="WP_188750880.1">
    <property type="nucleotide sequence ID" value="NZ_BMIJ01000008.1"/>
</dbReference>